<evidence type="ECO:0000313" key="2">
    <source>
        <dbReference type="Proteomes" id="UP000789738"/>
    </source>
</evidence>
<dbReference type="RefSeq" id="WP_210887416.1">
    <property type="nucleotide sequence ID" value="NZ_CAKJVE010000004.1"/>
</dbReference>
<reference evidence="1" key="1">
    <citation type="submission" date="2021-10" db="EMBL/GenBank/DDBJ databases">
        <authorList>
            <person name="Mesa V."/>
        </authorList>
    </citation>
    <scope>NUCLEOTIDE SEQUENCE</scope>
    <source>
        <strain evidence="1">CC3_PB</strain>
    </source>
</reference>
<name>A0AA86JRR0_9CLOT</name>
<organism evidence="1 2">
    <name type="scientific">Clostridium neonatale</name>
    <dbReference type="NCBI Taxonomy" id="137838"/>
    <lineage>
        <taxon>Bacteria</taxon>
        <taxon>Bacillati</taxon>
        <taxon>Bacillota</taxon>
        <taxon>Clostridia</taxon>
        <taxon>Eubacteriales</taxon>
        <taxon>Clostridiaceae</taxon>
        <taxon>Clostridium</taxon>
    </lineage>
</organism>
<dbReference type="EMBL" id="CAKJVE010000004">
    <property type="protein sequence ID" value="CAG9711227.1"/>
    <property type="molecule type" value="Genomic_DNA"/>
</dbReference>
<evidence type="ECO:0000313" key="1">
    <source>
        <dbReference type="EMBL" id="CAG9711227.1"/>
    </source>
</evidence>
<dbReference type="AlphaFoldDB" id="A0AA86JRR0"/>
<sequence length="83" mass="10092">MKLLEKAKKINELRFFRYRGQKYIVNEFDSNIKRFKWCYFYAGDFLCCMININLSDREKQNALHKIIKINKKVALNNGRKIKK</sequence>
<comment type="caution">
    <text evidence="1">The sequence shown here is derived from an EMBL/GenBank/DDBJ whole genome shotgun (WGS) entry which is preliminary data.</text>
</comment>
<protein>
    <submittedName>
        <fullName evidence="1">Uncharacterized protein</fullName>
    </submittedName>
</protein>
<proteinExistence type="predicted"/>
<accession>A0AA86JRR0</accession>
<dbReference type="Proteomes" id="UP000789738">
    <property type="component" value="Unassembled WGS sequence"/>
</dbReference>
<gene>
    <name evidence="1" type="ORF">CNEO_45158</name>
</gene>